<dbReference type="Proteomes" id="UP000004067">
    <property type="component" value="Unassembled WGS sequence"/>
</dbReference>
<dbReference type="InterPro" id="IPR049249">
    <property type="entry name" value="DUF6882"/>
</dbReference>
<dbReference type="RefSeq" id="WP_006305387.1">
    <property type="nucleotide sequence ID" value="NZ_GL892076.1"/>
</dbReference>
<organism evidence="1 2">
    <name type="scientific">Centipeda periodontii DSM 2778</name>
    <dbReference type="NCBI Taxonomy" id="888060"/>
    <lineage>
        <taxon>Bacteria</taxon>
        <taxon>Bacillati</taxon>
        <taxon>Bacillota</taxon>
        <taxon>Negativicutes</taxon>
        <taxon>Selenomonadales</taxon>
        <taxon>Selenomonadaceae</taxon>
        <taxon>Centipeda</taxon>
    </lineage>
</organism>
<sequence length="232" mass="26600">MDMKEFFDRLSVDRSNWRDVFSACLGKMMCVQNACAERVVRNEDWNVDLERGVILFDTREYPIQFIGSESKSSGTWLWGWENINQFPDSLIRLAGDTRKCGEVWQLEALTVDEFELNDIFNGHNLSIVACGLADGYCYYRCPHEVGAFFVGISDVPDEVFAPVDLPRFVSVVTQCIEQFALDHRIFAEAFLLWNRTPYEADGDALIAHFAQDLRIEFERADDDLRIASIATL</sequence>
<comment type="caution">
    <text evidence="1">The sequence shown here is derived from an EMBL/GenBank/DDBJ whole genome shotgun (WGS) entry which is preliminary data.</text>
</comment>
<accession>F5RJW6</accession>
<proteinExistence type="predicted"/>
<dbReference type="eggNOG" id="ENOG502Z8SU">
    <property type="taxonomic scope" value="Bacteria"/>
</dbReference>
<reference evidence="1 2" key="1">
    <citation type="submission" date="2011-04" db="EMBL/GenBank/DDBJ databases">
        <authorList>
            <person name="Muzny D."/>
            <person name="Qin X."/>
            <person name="Deng J."/>
            <person name="Jiang H."/>
            <person name="Liu Y."/>
            <person name="Qu J."/>
            <person name="Song X.-Z."/>
            <person name="Zhang L."/>
            <person name="Thornton R."/>
            <person name="Coyle M."/>
            <person name="Francisco L."/>
            <person name="Jackson L."/>
            <person name="Javaid M."/>
            <person name="Korchina V."/>
            <person name="Kovar C."/>
            <person name="Mata R."/>
            <person name="Mathew T."/>
            <person name="Ngo R."/>
            <person name="Nguyen L."/>
            <person name="Nguyen N."/>
            <person name="Okwuonu G."/>
            <person name="Ongeri F."/>
            <person name="Pham C."/>
            <person name="Simmons D."/>
            <person name="Wilczek-Boney K."/>
            <person name="Hale W."/>
            <person name="Jakkamsetti A."/>
            <person name="Pham P."/>
            <person name="Ruth R."/>
            <person name="San Lucas F."/>
            <person name="Warren J."/>
            <person name="Zhang J."/>
            <person name="Zhao Z."/>
            <person name="Zhou C."/>
            <person name="Zhu D."/>
            <person name="Lee S."/>
            <person name="Bess C."/>
            <person name="Blankenburg K."/>
            <person name="Forbes L."/>
            <person name="Fu Q."/>
            <person name="Gubbala S."/>
            <person name="Hirani K."/>
            <person name="Jayaseelan J.C."/>
            <person name="Lara F."/>
            <person name="Munidasa M."/>
            <person name="Palculict T."/>
            <person name="Patil S."/>
            <person name="Pu L.-L."/>
            <person name="Saada N."/>
            <person name="Tang L."/>
            <person name="Weissenberger G."/>
            <person name="Zhu Y."/>
            <person name="Hemphill L."/>
            <person name="Shang Y."/>
            <person name="Youmans B."/>
            <person name="Ayvaz T."/>
            <person name="Ross M."/>
            <person name="Santibanez J."/>
            <person name="Aqrawi P."/>
            <person name="Gross S."/>
            <person name="Joshi V."/>
            <person name="Fowler G."/>
            <person name="Nazareth L."/>
            <person name="Reid J."/>
            <person name="Worley K."/>
            <person name="Petrosino J."/>
            <person name="Highlander S."/>
            <person name="Gibbs R."/>
        </authorList>
    </citation>
    <scope>NUCLEOTIDE SEQUENCE [LARGE SCALE GENOMIC DNA]</scope>
    <source>
        <strain evidence="1 2">DSM 2778</strain>
    </source>
</reference>
<keyword evidence="2" id="KW-1185">Reference proteome</keyword>
<evidence type="ECO:0000313" key="2">
    <source>
        <dbReference type="Proteomes" id="UP000004067"/>
    </source>
</evidence>
<dbReference type="Pfam" id="PF21813">
    <property type="entry name" value="DUF6882"/>
    <property type="match status" value="1"/>
</dbReference>
<evidence type="ECO:0000313" key="1">
    <source>
        <dbReference type="EMBL" id="EGK61456.1"/>
    </source>
</evidence>
<dbReference type="HOGENOM" id="CLU_102859_0_0_9"/>
<dbReference type="EMBL" id="AFHQ01000017">
    <property type="protein sequence ID" value="EGK61456.1"/>
    <property type="molecule type" value="Genomic_DNA"/>
</dbReference>
<protein>
    <submittedName>
        <fullName evidence="1">Uncharacterized protein</fullName>
    </submittedName>
</protein>
<dbReference type="STRING" id="888060.HMPREF9081_0537"/>
<name>F5RJW6_9FIRM</name>
<dbReference type="AlphaFoldDB" id="F5RJW6"/>
<gene>
    <name evidence="1" type="ORF">HMPREF9081_0537</name>
</gene>